<dbReference type="OrthoDB" id="1906282at2759"/>
<keyword evidence="6" id="KW-0747">Spliceosome</keyword>
<reference evidence="12" key="1">
    <citation type="submission" date="2021-01" db="UniProtKB">
        <authorList>
            <consortium name="EnsemblMetazoa"/>
        </authorList>
    </citation>
    <scope>IDENTIFICATION</scope>
</reference>
<dbReference type="SMR" id="A0A7M7GHH9"/>
<evidence type="ECO:0000256" key="8">
    <source>
        <dbReference type="ARBA" id="ARBA00023242"/>
    </source>
</evidence>
<sequence>MDPDRGSCCLSFIDRQKQLNQQLLKIERDLNKHNNHRDSNVPKLEDLCTISRNRNKIKGFRGRQSIFKRPEGPAPKTNLRPIADYRRNPTKWTYYNLDNVSDISDESNREAAFAFLNDLRERREVESRKQNKIKEKLKNQQAIMDVETNEVNSQEDDEMETEERFNVDDSGKGSISFKKPQKKAEPIEQAKPEFRGNKVVMPEYTFGTKKVQKKKNPTQRNKSEKIDKNKELRLDHLQIEEEEEEED</sequence>
<evidence type="ECO:0000256" key="11">
    <source>
        <dbReference type="SAM" id="MobiDB-lite"/>
    </source>
</evidence>
<keyword evidence="7" id="KW-0508">mRNA splicing</keyword>
<keyword evidence="13" id="KW-1185">Reference proteome</keyword>
<evidence type="ECO:0000256" key="7">
    <source>
        <dbReference type="ARBA" id="ARBA00023187"/>
    </source>
</evidence>
<evidence type="ECO:0000256" key="10">
    <source>
        <dbReference type="ARBA" id="ARBA00045970"/>
    </source>
</evidence>
<keyword evidence="4" id="KW-0963">Cytoplasm</keyword>
<dbReference type="KEGG" id="nvi:100117873"/>
<accession>A0A7M7GHH9</accession>
<feature type="region of interest" description="Disordered" evidence="11">
    <location>
        <begin position="150"/>
        <end position="247"/>
    </location>
</feature>
<evidence type="ECO:0000256" key="4">
    <source>
        <dbReference type="ARBA" id="ARBA00022490"/>
    </source>
</evidence>
<dbReference type="InParanoid" id="A0A7M7GHH9"/>
<evidence type="ECO:0000313" key="12">
    <source>
        <dbReference type="EnsemblMetazoa" id="XP_003425853"/>
    </source>
</evidence>
<dbReference type="Proteomes" id="UP000002358">
    <property type="component" value="Chromosome 2"/>
</dbReference>
<dbReference type="GO" id="GO:0005737">
    <property type="term" value="C:cytoplasm"/>
    <property type="evidence" value="ECO:0007669"/>
    <property type="project" value="UniProtKB-SubCell"/>
</dbReference>
<comment type="similarity">
    <text evidence="3">Belongs to the TSSC4 family.</text>
</comment>
<comment type="subcellular location">
    <subcellularLocation>
        <location evidence="2">Cytoplasm</location>
    </subcellularLocation>
    <subcellularLocation>
        <location evidence="1">Nucleus</location>
    </subcellularLocation>
</comment>
<dbReference type="GO" id="GO:0006397">
    <property type="term" value="P:mRNA processing"/>
    <property type="evidence" value="ECO:0007669"/>
    <property type="project" value="UniProtKB-KW"/>
</dbReference>
<comment type="function">
    <text evidence="10">Protein associated with the U5 snRNP, during its maturation and its post-splicing recycling and which is required for spliceosomal tri-snRNP complex assembly in the nucleus. Has a molecular sequestering activity and transiently hinders SNRNP200 binding sites for constitutive splicing factors that intervene later during the assembly of the spliceosome and splicing. Together with its molecular sequestering activity, may also function as a molecular adapter and placeholder, coordinating the assembly of the U5 snRNP and its association with the U4/U6 di-snRNP.</text>
</comment>
<dbReference type="GO" id="GO:0005681">
    <property type="term" value="C:spliceosomal complex"/>
    <property type="evidence" value="ECO:0007669"/>
    <property type="project" value="UniProtKB-KW"/>
</dbReference>
<dbReference type="GO" id="GO:0008380">
    <property type="term" value="P:RNA splicing"/>
    <property type="evidence" value="ECO:0007669"/>
    <property type="project" value="UniProtKB-KW"/>
</dbReference>
<evidence type="ECO:0000256" key="3">
    <source>
        <dbReference type="ARBA" id="ARBA00010362"/>
    </source>
</evidence>
<dbReference type="PANTHER" id="PTHR13445">
    <property type="entry name" value="TUMOR SUPPRESSING SUBTRANSFERABLE CANDIDATE 4 TSSC4"/>
    <property type="match status" value="1"/>
</dbReference>
<keyword evidence="5" id="KW-0507">mRNA processing</keyword>
<dbReference type="InterPro" id="IPR029338">
    <property type="entry name" value="TSSC4"/>
</dbReference>
<evidence type="ECO:0000256" key="1">
    <source>
        <dbReference type="ARBA" id="ARBA00004123"/>
    </source>
</evidence>
<dbReference type="Pfam" id="PF15264">
    <property type="entry name" value="TSSC4"/>
    <property type="match status" value="1"/>
</dbReference>
<evidence type="ECO:0000256" key="2">
    <source>
        <dbReference type="ARBA" id="ARBA00004496"/>
    </source>
</evidence>
<dbReference type="AlphaFoldDB" id="A0A7M7GHH9"/>
<feature type="compositionally biased region" description="Basic and acidic residues" evidence="11">
    <location>
        <begin position="162"/>
        <end position="171"/>
    </location>
</feature>
<feature type="compositionally biased region" description="Basic and acidic residues" evidence="11">
    <location>
        <begin position="221"/>
        <end position="239"/>
    </location>
</feature>
<protein>
    <recommendedName>
        <fullName evidence="9">U5 small nuclear ribonucleoprotein TSSC4</fullName>
    </recommendedName>
</protein>
<gene>
    <name evidence="12" type="primary">100117873</name>
</gene>
<evidence type="ECO:0000313" key="13">
    <source>
        <dbReference type="Proteomes" id="UP000002358"/>
    </source>
</evidence>
<proteinExistence type="inferred from homology"/>
<evidence type="ECO:0000256" key="9">
    <source>
        <dbReference type="ARBA" id="ARBA00035304"/>
    </source>
</evidence>
<keyword evidence="8" id="KW-0539">Nucleus</keyword>
<dbReference type="PANTHER" id="PTHR13445:SF3">
    <property type="entry name" value="U5 SMALL NUCLEAR RIBONUCLEOPROTEIN TSSC4"/>
    <property type="match status" value="1"/>
</dbReference>
<dbReference type="OMA" id="HRNPHKW"/>
<organism evidence="12 13">
    <name type="scientific">Nasonia vitripennis</name>
    <name type="common">Parasitic wasp</name>
    <dbReference type="NCBI Taxonomy" id="7425"/>
    <lineage>
        <taxon>Eukaryota</taxon>
        <taxon>Metazoa</taxon>
        <taxon>Ecdysozoa</taxon>
        <taxon>Arthropoda</taxon>
        <taxon>Hexapoda</taxon>
        <taxon>Insecta</taxon>
        <taxon>Pterygota</taxon>
        <taxon>Neoptera</taxon>
        <taxon>Endopterygota</taxon>
        <taxon>Hymenoptera</taxon>
        <taxon>Apocrita</taxon>
        <taxon>Proctotrupomorpha</taxon>
        <taxon>Chalcidoidea</taxon>
        <taxon>Pteromalidae</taxon>
        <taxon>Pteromalinae</taxon>
        <taxon>Nasonia</taxon>
    </lineage>
</organism>
<name>A0A7M7GHH9_NASVI</name>
<evidence type="ECO:0000256" key="6">
    <source>
        <dbReference type="ARBA" id="ARBA00022728"/>
    </source>
</evidence>
<evidence type="ECO:0000256" key="5">
    <source>
        <dbReference type="ARBA" id="ARBA00022664"/>
    </source>
</evidence>
<dbReference type="EnsemblMetazoa" id="XM_003425805">
    <property type="protein sequence ID" value="XP_003425853"/>
    <property type="gene ID" value="LOC100117873"/>
</dbReference>
<feature type="compositionally biased region" description="Basic and acidic residues" evidence="11">
    <location>
        <begin position="182"/>
        <end position="196"/>
    </location>
</feature>